<reference evidence="5" key="1">
    <citation type="submission" date="2013-05" db="EMBL/GenBank/DDBJ databases">
        <authorList>
            <person name="Yim A.K.Y."/>
            <person name="Chan T.F."/>
            <person name="Ji K.M."/>
            <person name="Liu X.Y."/>
            <person name="Zhou J.W."/>
            <person name="Li R.Q."/>
            <person name="Yang K.Y."/>
            <person name="Li J."/>
            <person name="Li M."/>
            <person name="Law P.T.W."/>
            <person name="Wu Y.L."/>
            <person name="Cai Z.L."/>
            <person name="Qin H."/>
            <person name="Bao Y."/>
            <person name="Leung R.K.K."/>
            <person name="Ng P.K.S."/>
            <person name="Zou J."/>
            <person name="Zhong X.J."/>
            <person name="Ran P.X."/>
            <person name="Zhong N.S."/>
            <person name="Liu Z.G."/>
            <person name="Tsui S.K.W."/>
        </authorList>
    </citation>
    <scope>NUCLEOTIDE SEQUENCE</scope>
    <source>
        <strain evidence="5">Derf</strain>
        <tissue evidence="5">Whole organism</tissue>
    </source>
</reference>
<proteinExistence type="predicted"/>
<dbReference type="CDD" id="cd00041">
    <property type="entry name" value="CUB"/>
    <property type="match status" value="1"/>
</dbReference>
<evidence type="ECO:0000256" key="1">
    <source>
        <dbReference type="ARBA" id="ARBA00023157"/>
    </source>
</evidence>
<dbReference type="InterPro" id="IPR035914">
    <property type="entry name" value="Sperma_CUB_dom_sf"/>
</dbReference>
<comment type="caution">
    <text evidence="5">The sequence shown here is derived from an EMBL/GenBank/DDBJ whole genome shotgun (WGS) entry which is preliminary data.</text>
</comment>
<dbReference type="PANTHER" id="PTHR47537:SF2">
    <property type="entry name" value="CUBILIN"/>
    <property type="match status" value="1"/>
</dbReference>
<dbReference type="Pfam" id="PF00431">
    <property type="entry name" value="CUB"/>
    <property type="match status" value="1"/>
</dbReference>
<protein>
    <recommendedName>
        <fullName evidence="4">CUB domain-containing protein</fullName>
    </recommendedName>
</protein>
<dbReference type="Gene3D" id="2.60.120.290">
    <property type="entry name" value="Spermadhesin, CUB domain"/>
    <property type="match status" value="1"/>
</dbReference>
<reference evidence="5" key="2">
    <citation type="journal article" date="2022" name="Res Sq">
        <title>Comparative Genomics Reveals Insights into the Divergent Evolution of Astigmatic Mites and Household Pest Adaptations.</title>
        <authorList>
            <person name="Xiong Q."/>
            <person name="Wan A.T.-Y."/>
            <person name="Liu X.-Y."/>
            <person name="Fung C.S.-H."/>
            <person name="Xiao X."/>
            <person name="Malainual N."/>
            <person name="Hou J."/>
            <person name="Wang L."/>
            <person name="Wang M."/>
            <person name="Yang K."/>
            <person name="Cui Y."/>
            <person name="Leung E."/>
            <person name="Nong W."/>
            <person name="Shin S.-K."/>
            <person name="Au S."/>
            <person name="Jeong K.Y."/>
            <person name="Chew F.T."/>
            <person name="Hui J."/>
            <person name="Leung T.F."/>
            <person name="Tungtrongchitr A."/>
            <person name="Zhong N."/>
            <person name="Liu Z."/>
            <person name="Tsui S."/>
        </authorList>
    </citation>
    <scope>NUCLEOTIDE SEQUENCE</scope>
    <source>
        <strain evidence="5">Derf</strain>
        <tissue evidence="5">Whole organism</tissue>
    </source>
</reference>
<dbReference type="GO" id="GO:0005886">
    <property type="term" value="C:plasma membrane"/>
    <property type="evidence" value="ECO:0007669"/>
    <property type="project" value="TreeGrafter"/>
</dbReference>
<dbReference type="Proteomes" id="UP000790347">
    <property type="component" value="Unassembled WGS sequence"/>
</dbReference>
<evidence type="ECO:0000259" key="4">
    <source>
        <dbReference type="PROSITE" id="PS01180"/>
    </source>
</evidence>
<dbReference type="PANTHER" id="PTHR47537">
    <property type="entry name" value="CUBILIN"/>
    <property type="match status" value="1"/>
</dbReference>
<evidence type="ECO:0000256" key="2">
    <source>
        <dbReference type="PROSITE-ProRule" id="PRU00059"/>
    </source>
</evidence>
<feature type="compositionally biased region" description="Low complexity" evidence="3">
    <location>
        <begin position="303"/>
        <end position="342"/>
    </location>
</feature>
<organism evidence="5 6">
    <name type="scientific">Dermatophagoides farinae</name>
    <name type="common">American house dust mite</name>
    <dbReference type="NCBI Taxonomy" id="6954"/>
    <lineage>
        <taxon>Eukaryota</taxon>
        <taxon>Metazoa</taxon>
        <taxon>Ecdysozoa</taxon>
        <taxon>Arthropoda</taxon>
        <taxon>Chelicerata</taxon>
        <taxon>Arachnida</taxon>
        <taxon>Acari</taxon>
        <taxon>Acariformes</taxon>
        <taxon>Sarcoptiformes</taxon>
        <taxon>Astigmata</taxon>
        <taxon>Psoroptidia</taxon>
        <taxon>Analgoidea</taxon>
        <taxon>Pyroglyphidae</taxon>
        <taxon>Dermatophagoidinae</taxon>
        <taxon>Dermatophagoides</taxon>
    </lineage>
</organism>
<accession>A0A922I3H8</accession>
<sequence length="342" mass="38729">MFSFGPKTNNKTPKEELGKNLTEFAKLAKSIRSNITNLHNNLKFADIADQILVTKYHSQKPSTLATLNCTSLHPPSSISSLEILLSSRCTHYFAEIHHFTNRMMLLSPVKSATLFRSANTCYQVSFSKTFHVGNLKFCEISDSLTAFIVTNGQKEWIDDFCGQELPPHQHGRQYNRYHSKGFKASFRFVTNFGIETGHQDSKSGLYPKDTECHYFFYGNITEKVYIQFVHFDVEGVTPCTLETASDYVEFSNVYTADRRVFRHCGLKHPKSIESDGDFFRVTFKSNGRFDGTGFKANYEFRYSPSSSSSSSSSPSLSSSSSSSSMDNNHQQQNENINVEIIN</sequence>
<dbReference type="PROSITE" id="PS01180">
    <property type="entry name" value="CUB"/>
    <property type="match status" value="1"/>
</dbReference>
<feature type="domain" description="CUB" evidence="4">
    <location>
        <begin position="161"/>
        <end position="301"/>
    </location>
</feature>
<evidence type="ECO:0000256" key="3">
    <source>
        <dbReference type="SAM" id="MobiDB-lite"/>
    </source>
</evidence>
<dbReference type="SMART" id="SM00042">
    <property type="entry name" value="CUB"/>
    <property type="match status" value="1"/>
</dbReference>
<dbReference type="EMBL" id="ASGP02000002">
    <property type="protein sequence ID" value="KAH9520595.1"/>
    <property type="molecule type" value="Genomic_DNA"/>
</dbReference>
<feature type="region of interest" description="Disordered" evidence="3">
    <location>
        <begin position="302"/>
        <end position="342"/>
    </location>
</feature>
<dbReference type="InterPro" id="IPR000859">
    <property type="entry name" value="CUB_dom"/>
</dbReference>
<dbReference type="SUPFAM" id="SSF49854">
    <property type="entry name" value="Spermadhesin, CUB domain"/>
    <property type="match status" value="1"/>
</dbReference>
<keyword evidence="1" id="KW-1015">Disulfide bond</keyword>
<evidence type="ECO:0000313" key="6">
    <source>
        <dbReference type="Proteomes" id="UP000790347"/>
    </source>
</evidence>
<comment type="caution">
    <text evidence="2">Lacks conserved residue(s) required for the propagation of feature annotation.</text>
</comment>
<gene>
    <name evidence="5" type="ORF">DERF_004297</name>
</gene>
<keyword evidence="6" id="KW-1185">Reference proteome</keyword>
<dbReference type="InterPro" id="IPR053207">
    <property type="entry name" value="Non-NMDA_GluR_Accessory"/>
</dbReference>
<name>A0A922I3H8_DERFA</name>
<dbReference type="AlphaFoldDB" id="A0A922I3H8"/>
<evidence type="ECO:0000313" key="5">
    <source>
        <dbReference type="EMBL" id="KAH9520595.1"/>
    </source>
</evidence>